<evidence type="ECO:0000256" key="2">
    <source>
        <dbReference type="SAM" id="SignalP"/>
    </source>
</evidence>
<reference evidence="3" key="2">
    <citation type="journal article" date="2015" name="Data Brief">
        <title>Shoot transcriptome of the giant reed, Arundo donax.</title>
        <authorList>
            <person name="Barrero R.A."/>
            <person name="Guerrero F.D."/>
            <person name="Moolhuijzen P."/>
            <person name="Goolsby J.A."/>
            <person name="Tidwell J."/>
            <person name="Bellgard S.E."/>
            <person name="Bellgard M.I."/>
        </authorList>
    </citation>
    <scope>NUCLEOTIDE SEQUENCE</scope>
    <source>
        <tissue evidence="3">Shoot tissue taken approximately 20 cm above the soil surface</tissue>
    </source>
</reference>
<accession>A0A0A8XU88</accession>
<name>A0A0A8XU88_ARUDO</name>
<sequence length="138" mass="14818">MTLTISIGMIVSCMLWHIMEDPHGVQGRNLANHTLLPQPKQPLSILKPGLVSRQHLSCNHHTISLVKCNLSFSHRHGVADELLGLPALAGARRRGPWTAAAPARSAPAAAPSAAPRPRALASSRRRPPPRAPAKPLEL</sequence>
<keyword evidence="2" id="KW-0732">Signal</keyword>
<dbReference type="AlphaFoldDB" id="A0A0A8XU88"/>
<protein>
    <submittedName>
        <fullName evidence="3">Uncharacterized protein</fullName>
    </submittedName>
</protein>
<reference evidence="3" key="1">
    <citation type="submission" date="2014-09" db="EMBL/GenBank/DDBJ databases">
        <authorList>
            <person name="Magalhaes I.L.F."/>
            <person name="Oliveira U."/>
            <person name="Santos F.R."/>
            <person name="Vidigal T.H.D.A."/>
            <person name="Brescovit A.D."/>
            <person name="Santos A.J."/>
        </authorList>
    </citation>
    <scope>NUCLEOTIDE SEQUENCE</scope>
    <source>
        <tissue evidence="3">Shoot tissue taken approximately 20 cm above the soil surface</tissue>
    </source>
</reference>
<dbReference type="EMBL" id="GBRH01281675">
    <property type="protein sequence ID" value="JAD16220.1"/>
    <property type="molecule type" value="Transcribed_RNA"/>
</dbReference>
<evidence type="ECO:0000313" key="3">
    <source>
        <dbReference type="EMBL" id="JAD16220.1"/>
    </source>
</evidence>
<evidence type="ECO:0000256" key="1">
    <source>
        <dbReference type="SAM" id="MobiDB-lite"/>
    </source>
</evidence>
<feature type="compositionally biased region" description="Low complexity" evidence="1">
    <location>
        <begin position="99"/>
        <end position="122"/>
    </location>
</feature>
<feature type="signal peptide" evidence="2">
    <location>
        <begin position="1"/>
        <end position="27"/>
    </location>
</feature>
<organism evidence="3">
    <name type="scientific">Arundo donax</name>
    <name type="common">Giant reed</name>
    <name type="synonym">Donax arundinaceus</name>
    <dbReference type="NCBI Taxonomy" id="35708"/>
    <lineage>
        <taxon>Eukaryota</taxon>
        <taxon>Viridiplantae</taxon>
        <taxon>Streptophyta</taxon>
        <taxon>Embryophyta</taxon>
        <taxon>Tracheophyta</taxon>
        <taxon>Spermatophyta</taxon>
        <taxon>Magnoliopsida</taxon>
        <taxon>Liliopsida</taxon>
        <taxon>Poales</taxon>
        <taxon>Poaceae</taxon>
        <taxon>PACMAD clade</taxon>
        <taxon>Arundinoideae</taxon>
        <taxon>Arundineae</taxon>
        <taxon>Arundo</taxon>
    </lineage>
</organism>
<feature type="chain" id="PRO_5002043128" evidence="2">
    <location>
        <begin position="28"/>
        <end position="138"/>
    </location>
</feature>
<proteinExistence type="predicted"/>
<feature type="region of interest" description="Disordered" evidence="1">
    <location>
        <begin position="94"/>
        <end position="138"/>
    </location>
</feature>